<protein>
    <submittedName>
        <fullName evidence="5">Glycosidase</fullName>
    </submittedName>
</protein>
<keyword evidence="2" id="KW-0378">Hydrolase</keyword>
<dbReference type="Pfam" id="PF00128">
    <property type="entry name" value="Alpha-amylase"/>
    <property type="match status" value="1"/>
</dbReference>
<name>U1MPA8_9EURY</name>
<evidence type="ECO:0000256" key="1">
    <source>
        <dbReference type="ARBA" id="ARBA00008061"/>
    </source>
</evidence>
<dbReference type="STRING" id="1238424.J07HQW1_01793"/>
<dbReference type="NCBIfam" id="NF008183">
    <property type="entry name" value="PRK10933.1"/>
    <property type="match status" value="1"/>
</dbReference>
<dbReference type="AlphaFoldDB" id="U1MPA8"/>
<keyword evidence="3 5" id="KW-0326">Glycosidase</keyword>
<dbReference type="Proteomes" id="UP000030649">
    <property type="component" value="Unassembled WGS sequence"/>
</dbReference>
<dbReference type="SMART" id="SM00642">
    <property type="entry name" value="Aamy"/>
    <property type="match status" value="1"/>
</dbReference>
<dbReference type="InterPro" id="IPR006047">
    <property type="entry name" value="GH13_cat_dom"/>
</dbReference>
<organism evidence="5 6">
    <name type="scientific">Haloquadratum walsbyi J07HQW1</name>
    <dbReference type="NCBI Taxonomy" id="1238424"/>
    <lineage>
        <taxon>Archaea</taxon>
        <taxon>Methanobacteriati</taxon>
        <taxon>Methanobacteriota</taxon>
        <taxon>Stenosarchaea group</taxon>
        <taxon>Halobacteria</taxon>
        <taxon>Halobacteriales</taxon>
        <taxon>Haloferacaceae</taxon>
        <taxon>Haloquadratum</taxon>
    </lineage>
</organism>
<accession>U1MPA8</accession>
<dbReference type="Gene3D" id="2.60.40.1180">
    <property type="entry name" value="Golgi alpha-mannosidase II"/>
    <property type="match status" value="1"/>
</dbReference>
<comment type="similarity">
    <text evidence="1">Belongs to the glycosyl hydrolase 13 family.</text>
</comment>
<dbReference type="EMBL" id="KE356560">
    <property type="protein sequence ID" value="ERG91759.1"/>
    <property type="molecule type" value="Genomic_DNA"/>
</dbReference>
<dbReference type="PANTHER" id="PTHR10357:SF179">
    <property type="entry name" value="NEUTRAL AND BASIC AMINO ACID TRANSPORT PROTEIN RBAT"/>
    <property type="match status" value="1"/>
</dbReference>
<evidence type="ECO:0000256" key="3">
    <source>
        <dbReference type="ARBA" id="ARBA00023295"/>
    </source>
</evidence>
<dbReference type="CDD" id="cd11333">
    <property type="entry name" value="AmyAc_SI_OligoGlu_DGase"/>
    <property type="match status" value="1"/>
</dbReference>
<dbReference type="InterPro" id="IPR045857">
    <property type="entry name" value="O16G_dom_2"/>
</dbReference>
<dbReference type="Gene3D" id="3.90.400.10">
    <property type="entry name" value="Oligo-1,6-glucosidase, Domain 2"/>
    <property type="match status" value="1"/>
</dbReference>
<evidence type="ECO:0000256" key="2">
    <source>
        <dbReference type="ARBA" id="ARBA00022801"/>
    </source>
</evidence>
<dbReference type="HOGENOM" id="CLU_006462_1_1_2"/>
<evidence type="ECO:0000313" key="6">
    <source>
        <dbReference type="Proteomes" id="UP000030649"/>
    </source>
</evidence>
<sequence length="563" mass="65155">MSNSDTTGVVADENWWKEAVFYQIYPRSFNDTDGDGVGDLGGIRAKVDYLDYLGVDCVWLNPIYASPGVDNGYDIADYRTIDPTIGDMDQWERLLEELHNHDIRLIMDLVINHTSDQHMWFQQSRDETEPYADYYYWQSEPNNWESHFEDSAWSYDEKREAYYLHLFADAQPDLNWENPTVRDELYDIVSWWLERGIDGFRMDVINVISKAHGLPDGDPETPSLTGSEHFINGPRMHEYFNELADDGLGSYNDDIVTVGECAEIDPETAVDVTGRKSNALDMTIFFEHMGLDRNEGWESCEWSLSELKSIMQKWQETTEDGAWLSLYHSNHDQPRGLSRFGDEEYRYRSATMVATWLHGHRGSPFVYQGEEIGMSNVSFESPAQLRDVWAKNFWKRQERAGKDFEQVRDRIEEFSRDNARTPMQWNDEPNAGFSDSEPWIDVADDYETVNVAAQRGAERSVLEYYRKLIRLRDEDDVITYGDFELLAPEHEQVYAIKRSLQSADYTLLIICNFAAEPLTFEPPLSVDLAAEDVTVALGNEPDPALPPILELRPYESAIYRLHD</sequence>
<proteinExistence type="inferred from homology"/>
<dbReference type="FunFam" id="3.20.20.80:FF:000064">
    <property type="entry name" value="Oligo-1,6-glucosidase"/>
    <property type="match status" value="1"/>
</dbReference>
<dbReference type="Gene3D" id="3.20.20.80">
    <property type="entry name" value="Glycosidases"/>
    <property type="match status" value="1"/>
</dbReference>
<dbReference type="InterPro" id="IPR017853">
    <property type="entry name" value="GH"/>
</dbReference>
<dbReference type="SUPFAM" id="SSF51445">
    <property type="entry name" value="(Trans)glycosidases"/>
    <property type="match status" value="1"/>
</dbReference>
<reference evidence="5 6" key="1">
    <citation type="journal article" date="2013" name="PLoS ONE">
        <title>Assembly-driven community genomics of a hypersaline microbial ecosystem.</title>
        <authorList>
            <person name="Podell S."/>
            <person name="Ugalde J.A."/>
            <person name="Narasingarao P."/>
            <person name="Banfield J.F."/>
            <person name="Heidelberg K.B."/>
            <person name="Allen E.E."/>
        </authorList>
    </citation>
    <scope>NUCLEOTIDE SEQUENCE [LARGE SCALE GENOMIC DNA]</scope>
    <source>
        <strain evidence="6">J07HQW1</strain>
    </source>
</reference>
<feature type="domain" description="Glycosyl hydrolase family 13 catalytic" evidence="4">
    <location>
        <begin position="23"/>
        <end position="420"/>
    </location>
</feature>
<evidence type="ECO:0000313" key="5">
    <source>
        <dbReference type="EMBL" id="ERG91759.1"/>
    </source>
</evidence>
<dbReference type="SUPFAM" id="SSF51011">
    <property type="entry name" value="Glycosyl hydrolase domain"/>
    <property type="match status" value="1"/>
</dbReference>
<dbReference type="GO" id="GO:0009313">
    <property type="term" value="P:oligosaccharide catabolic process"/>
    <property type="evidence" value="ECO:0007669"/>
    <property type="project" value="TreeGrafter"/>
</dbReference>
<gene>
    <name evidence="5" type="ORF">J07HQW1_01793</name>
</gene>
<evidence type="ECO:0000259" key="4">
    <source>
        <dbReference type="SMART" id="SM00642"/>
    </source>
</evidence>
<dbReference type="InterPro" id="IPR013780">
    <property type="entry name" value="Glyco_hydro_b"/>
</dbReference>
<dbReference type="PANTHER" id="PTHR10357">
    <property type="entry name" value="ALPHA-AMYLASE FAMILY MEMBER"/>
    <property type="match status" value="1"/>
</dbReference>
<dbReference type="GO" id="GO:0004556">
    <property type="term" value="F:alpha-amylase activity"/>
    <property type="evidence" value="ECO:0007669"/>
    <property type="project" value="TreeGrafter"/>
</dbReference>